<reference evidence="2 3" key="1">
    <citation type="submission" date="2019-07" db="EMBL/GenBank/DDBJ databases">
        <title>The pathways for chlorine oxyanion respiration interact through the shared metabolite chlorate.</title>
        <authorList>
            <person name="Barnum T.P."/>
            <person name="Cheng Y."/>
            <person name="Hill K.A."/>
            <person name="Lucas L.N."/>
            <person name="Carlson H.K."/>
            <person name="Coates J.D."/>
        </authorList>
    </citation>
    <scope>NUCLEOTIDE SEQUENCE [LARGE SCALE GENOMIC DNA]</scope>
    <source>
        <strain evidence="2">BK-3</strain>
    </source>
</reference>
<dbReference type="InterPro" id="IPR011460">
    <property type="entry name" value="Lcl_C"/>
</dbReference>
<dbReference type="Pfam" id="PF07603">
    <property type="entry name" value="Lcl_C"/>
    <property type="match status" value="1"/>
</dbReference>
<sequence length="337" mass="36529">MTFPGLIASFINMKGGVMRYLALVLISIFSLGFGGCASITSSEMQSIAISSIANTGEQVTAAKCSLINDKGKWSIETPTVVSIHKSSQDLLVDCEKEGSDKGFVRAVSSASAGMYGNIIFGGIVGAVIDHSKGSGYEYPSNIAVIMGSQNVVYVNDQKIILPVTSDKSAYKSNAISNDSENAVSLTITERVEISCTRCLDNQSCPFADNKDGTVTDKRNNRVWMRCSYGQQWNGRTCVGEAEQVSVMRAKTIGKQLQIGDKFGWRIPQKSEMSNLISSTCLPMVNAEVFPNTPMGEYVSFDATQSDWHAHYFNLKNGDSYNASHGGNAKSYIRFVSN</sequence>
<evidence type="ECO:0000313" key="2">
    <source>
        <dbReference type="EMBL" id="TVT59886.1"/>
    </source>
</evidence>
<evidence type="ECO:0000313" key="3">
    <source>
        <dbReference type="Proteomes" id="UP000317355"/>
    </source>
</evidence>
<organism evidence="2 3">
    <name type="scientific">Sedimenticola thiotaurini</name>
    <dbReference type="NCBI Taxonomy" id="1543721"/>
    <lineage>
        <taxon>Bacteria</taxon>
        <taxon>Pseudomonadati</taxon>
        <taxon>Pseudomonadota</taxon>
        <taxon>Gammaproteobacteria</taxon>
        <taxon>Chromatiales</taxon>
        <taxon>Sedimenticolaceae</taxon>
        <taxon>Sedimenticola</taxon>
    </lineage>
</organism>
<dbReference type="EMBL" id="VMRY01000003">
    <property type="protein sequence ID" value="TVT59886.1"/>
    <property type="molecule type" value="Genomic_DNA"/>
</dbReference>
<evidence type="ECO:0000259" key="1">
    <source>
        <dbReference type="Pfam" id="PF07603"/>
    </source>
</evidence>
<proteinExistence type="predicted"/>
<comment type="caution">
    <text evidence="2">The sequence shown here is derived from an EMBL/GenBank/DDBJ whole genome shotgun (WGS) entry which is preliminary data.</text>
</comment>
<dbReference type="AlphaFoldDB" id="A0A558DFT0"/>
<feature type="domain" description="Lcl C-terminal" evidence="1">
    <location>
        <begin position="212"/>
        <end position="335"/>
    </location>
</feature>
<accession>A0A558DFT0</accession>
<name>A0A558DFT0_9GAMM</name>
<dbReference type="Proteomes" id="UP000317355">
    <property type="component" value="Unassembled WGS sequence"/>
</dbReference>
<protein>
    <submittedName>
        <fullName evidence="2">DUF1566 domain-containing protein</fullName>
    </submittedName>
</protein>
<gene>
    <name evidence="2" type="ORF">FHK82_02605</name>
</gene>